<dbReference type="Gene3D" id="3.40.50.300">
    <property type="entry name" value="P-loop containing nucleotide triphosphate hydrolases"/>
    <property type="match status" value="1"/>
</dbReference>
<evidence type="ECO:0000256" key="4">
    <source>
        <dbReference type="ARBA" id="ARBA00023239"/>
    </source>
</evidence>
<dbReference type="EMBL" id="QMEC01000075">
    <property type="protein sequence ID" value="NMF64724.1"/>
    <property type="molecule type" value="Genomic_DNA"/>
</dbReference>
<gene>
    <name evidence="6" type="ORF">DP115_18895</name>
</gene>
<dbReference type="PROSITE" id="PS50176">
    <property type="entry name" value="ARM_REPEAT"/>
    <property type="match status" value="2"/>
</dbReference>
<dbReference type="SMART" id="SM00567">
    <property type="entry name" value="EZ_HEAT"/>
    <property type="match status" value="8"/>
</dbReference>
<feature type="domain" description="NACHT" evidence="5">
    <location>
        <begin position="334"/>
        <end position="464"/>
    </location>
</feature>
<accession>A0ABX1MCR6</accession>
<comment type="similarity">
    <text evidence="1">Belongs to the CpcE/RpcE/PecE family.</text>
</comment>
<dbReference type="InterPro" id="IPR027417">
    <property type="entry name" value="P-loop_NTPase"/>
</dbReference>
<proteinExistence type="inferred from homology"/>
<organism evidence="6 7">
    <name type="scientific">Brasilonema octagenarum UFV-OR1</name>
    <dbReference type="NCBI Taxonomy" id="417115"/>
    <lineage>
        <taxon>Bacteria</taxon>
        <taxon>Bacillati</taxon>
        <taxon>Cyanobacteriota</taxon>
        <taxon>Cyanophyceae</taxon>
        <taxon>Nostocales</taxon>
        <taxon>Scytonemataceae</taxon>
        <taxon>Brasilonema</taxon>
        <taxon>Octagenarum group</taxon>
    </lineage>
</organism>
<keyword evidence="4" id="KW-0456">Lyase</keyword>
<dbReference type="InterPro" id="IPR004155">
    <property type="entry name" value="PBS_lyase_HEAT"/>
</dbReference>
<dbReference type="Gene3D" id="1.25.10.10">
    <property type="entry name" value="Leucine-rich Repeat Variant"/>
    <property type="match status" value="2"/>
</dbReference>
<sequence>MGQLLWKKSKEEERIDLAKYVIFYKYSKAVKEFINKANASNHVLANSNDYQTIEKRPKLVENIYNALCDSKLSYNLHKGSLLSNNDEQEIRTPEEILHGKEGTCLDLAILFCAICWKYDLLPILILLDGHALAAVSLTHRLRDWKKSDRRRKNDFWKNSGKLPDPVSDLDAARNFWGTMNPYYLAVECTGFAFSTTLKDSNFTRKNGFLSFDHAIEYGSNQLEDKQENKKFICALDIPIAYYFWRFKLCRERLEPANLKTLTNNSKNLLKDIYVSLGLVERKSDAKRRANQDLVNPEKSNFNQPDKEEIVKKFVNDEFFTQVLQQKNSSKSKGKRLVIVGDPGGGKTTFLQKIADWVIEQEEGLPIWISLADVKNNSVEEQGFNDPGWLYRYLSQKWLTDAFQAPQKTSETLQDLFYEEVIESGQLWLMLDGADEMAVSYSLKKIGEQLDKTWTDKITVVLSCRLNLWELQKDFLIKENKKDGKNFDVYRTLDFHYPEQVHQFIKNWFGEDNPDGKKLQDKLKEDSRERLRDLVTNPLRLTLLCHIWSENSQRLPNTKADFYQFLVDNYNQLKKDVYSKFQIPEGIRKELNPKLGELARHAIDDVNCRFRLRESFIKKYLHHDPNDEKSSLFLWALKLGWLLDIGYPTEGENNSYEKVYAFFHPSFQEYFAATVDKTYDFFLPSEHKNRPVKDESYRIFEPQWREVILLWLGRIDVDNKQKEDFIQRLVNFEDGCGKFYQYRAYFLAAAGIAEIIQCDEQLVDKIVNQIVTWEFGDFDSKKRDWVKFPNDFANEASRTLQQTQRTKAIDALVQLLSKNDLYDSTRRQAAESLGKIDPGNQKAIDALVQLLSKNDLHDFTRWQAAESLEKINPGNQKAIDTLVQLLSKNDLHDSTLRQAAESLGKIGTDNQKAIDALVQLLSKNDLDYYIRWQAAESLEKIDPGNQKAIDALVQLLYNNHFHYSALQQAAKSLEKIDPGNQKTIDALVQLLSNNDLDDSTRRQAVESLGKIGTGNQKAIDALVQLLSKNDLNYYARWRAAESLGKIDPGNQKAIDALVQLLSNNDLNYYARWQAAQSLEKIDPGNKSALDVVAASKGYFNNSQEFSNEYFFDVIWHCSEKILYPEFYQAWHRDSRTNPITQILKSLKRGLTKLRMYVAKSI</sequence>
<evidence type="ECO:0000256" key="2">
    <source>
        <dbReference type="ARBA" id="ARBA00022549"/>
    </source>
</evidence>
<keyword evidence="7" id="KW-1185">Reference proteome</keyword>
<dbReference type="RefSeq" id="WP_169266308.1">
    <property type="nucleotide sequence ID" value="NZ_QMEC01000075.1"/>
</dbReference>
<dbReference type="PANTHER" id="PTHR12697">
    <property type="entry name" value="PBS LYASE HEAT-LIKE PROTEIN"/>
    <property type="match status" value="1"/>
</dbReference>
<name>A0ABX1MCR6_9CYAN</name>
<dbReference type="Pfam" id="PF13646">
    <property type="entry name" value="HEAT_2"/>
    <property type="match status" value="3"/>
</dbReference>
<dbReference type="Proteomes" id="UP000762253">
    <property type="component" value="Unassembled WGS sequence"/>
</dbReference>
<evidence type="ECO:0000259" key="5">
    <source>
        <dbReference type="PROSITE" id="PS50837"/>
    </source>
</evidence>
<comment type="caution">
    <text evidence="6">The sequence shown here is derived from an EMBL/GenBank/DDBJ whole genome shotgun (WGS) entry which is preliminary data.</text>
</comment>
<keyword evidence="2" id="KW-0042">Antenna complex</keyword>
<dbReference type="InterPro" id="IPR007111">
    <property type="entry name" value="NACHT_NTPase"/>
</dbReference>
<keyword evidence="3" id="KW-0605">Phycobilisome</keyword>
<dbReference type="InterPro" id="IPR000225">
    <property type="entry name" value="Armadillo"/>
</dbReference>
<evidence type="ECO:0000256" key="1">
    <source>
        <dbReference type="ARBA" id="ARBA00009299"/>
    </source>
</evidence>
<dbReference type="InterPro" id="IPR011989">
    <property type="entry name" value="ARM-like"/>
</dbReference>
<dbReference type="SUPFAM" id="SSF48371">
    <property type="entry name" value="ARM repeat"/>
    <property type="match status" value="1"/>
</dbReference>
<dbReference type="PANTHER" id="PTHR12697:SF5">
    <property type="entry name" value="DEOXYHYPUSINE HYDROXYLASE"/>
    <property type="match status" value="1"/>
</dbReference>
<dbReference type="InterPro" id="IPR016024">
    <property type="entry name" value="ARM-type_fold"/>
</dbReference>
<dbReference type="InterPro" id="IPR054570">
    <property type="entry name" value="NCC-H_dom"/>
</dbReference>
<evidence type="ECO:0000256" key="3">
    <source>
        <dbReference type="ARBA" id="ARBA00022738"/>
    </source>
</evidence>
<dbReference type="Pfam" id="PF22730">
    <property type="entry name" value="NCC-H"/>
    <property type="match status" value="1"/>
</dbReference>
<evidence type="ECO:0000313" key="7">
    <source>
        <dbReference type="Proteomes" id="UP000762253"/>
    </source>
</evidence>
<reference evidence="6 7" key="1">
    <citation type="submission" date="2018-06" db="EMBL/GenBank/DDBJ databases">
        <title>Comparative genomics of Brasilonema spp. strains.</title>
        <authorList>
            <person name="Alvarenga D.O."/>
            <person name="Fiore M.F."/>
            <person name="Varani A.M."/>
        </authorList>
    </citation>
    <scope>NUCLEOTIDE SEQUENCE [LARGE SCALE GENOMIC DNA]</scope>
    <source>
        <strain evidence="6 7">UFV-OR1</strain>
    </source>
</reference>
<evidence type="ECO:0000313" key="6">
    <source>
        <dbReference type="EMBL" id="NMF64724.1"/>
    </source>
</evidence>
<protein>
    <recommendedName>
        <fullName evidence="5">NACHT domain-containing protein</fullName>
    </recommendedName>
</protein>
<dbReference type="SUPFAM" id="SSF52540">
    <property type="entry name" value="P-loop containing nucleoside triphosphate hydrolases"/>
    <property type="match status" value="1"/>
</dbReference>
<dbReference type="PROSITE" id="PS50837">
    <property type="entry name" value="NACHT"/>
    <property type="match status" value="1"/>
</dbReference>